<dbReference type="Proteomes" id="UP001285521">
    <property type="component" value="Unassembled WGS sequence"/>
</dbReference>
<name>A0ABU4SSR3_9PSEU</name>
<dbReference type="SUPFAM" id="SSF109854">
    <property type="entry name" value="DinB/YfiT-like putative metalloenzymes"/>
    <property type="match status" value="1"/>
</dbReference>
<dbReference type="InterPro" id="IPR034660">
    <property type="entry name" value="DinB/YfiT-like"/>
</dbReference>
<dbReference type="InterPro" id="IPR024775">
    <property type="entry name" value="DinB-like"/>
</dbReference>
<organism evidence="2 3">
    <name type="scientific">Lentzea miocenica</name>
    <dbReference type="NCBI Taxonomy" id="3095431"/>
    <lineage>
        <taxon>Bacteria</taxon>
        <taxon>Bacillati</taxon>
        <taxon>Actinomycetota</taxon>
        <taxon>Actinomycetes</taxon>
        <taxon>Pseudonocardiales</taxon>
        <taxon>Pseudonocardiaceae</taxon>
        <taxon>Lentzea</taxon>
    </lineage>
</organism>
<dbReference type="Gene3D" id="1.20.120.450">
    <property type="entry name" value="dinb family like domain"/>
    <property type="match status" value="1"/>
</dbReference>
<dbReference type="EMBL" id="JAXAVW010000001">
    <property type="protein sequence ID" value="MDX8028903.1"/>
    <property type="molecule type" value="Genomic_DNA"/>
</dbReference>
<evidence type="ECO:0000313" key="2">
    <source>
        <dbReference type="EMBL" id="MDX8028903.1"/>
    </source>
</evidence>
<sequence>MDFAGEDLRDSRFEFVDLSGTTFREVKLDRVVMRGVEVLDLDIDGYIGKLVVNGVDVGPLVEAELDRRYPERPKMRPTDPAGYREAWEIIERLWAGTLERARGLGPELLHESVDGEFSFIETLRHLVMATDSWIRRALLGEPAPWHPLGLGCAGMEDIPNIPRDRAARPSLDEILAIRRDRMDGMRDVLANLTDEQLNSDTVPVLEPEGWPPSKSYPVARCLRCVLNEEWQHRLFAERDLDLLTARPT</sequence>
<dbReference type="Pfam" id="PF12867">
    <property type="entry name" value="DinB_2"/>
    <property type="match status" value="1"/>
</dbReference>
<proteinExistence type="predicted"/>
<dbReference type="RefSeq" id="WP_319963904.1">
    <property type="nucleotide sequence ID" value="NZ_JAXAVW010000001.1"/>
</dbReference>
<keyword evidence="3" id="KW-1185">Reference proteome</keyword>
<protein>
    <submittedName>
        <fullName evidence="2">DinB family protein</fullName>
    </submittedName>
</protein>
<accession>A0ABU4SSR3</accession>
<comment type="caution">
    <text evidence="2">The sequence shown here is derived from an EMBL/GenBank/DDBJ whole genome shotgun (WGS) entry which is preliminary data.</text>
</comment>
<reference evidence="2 3" key="1">
    <citation type="submission" date="2023-11" db="EMBL/GenBank/DDBJ databases">
        <title>Lentzea sokolovensis, sp. nov., Lentzea kristufkii, sp. nov., and Lentzea miocenensis, sp. nov., rare actinobacteria from Sokolov Coal Basin, Miocene lacustrine sediment, Czech Republic.</title>
        <authorList>
            <person name="Lara A."/>
            <person name="Kotroba L."/>
            <person name="Nouioui I."/>
            <person name="Neumann-Schaal M."/>
            <person name="Mast Y."/>
            <person name="Chronakova A."/>
        </authorList>
    </citation>
    <scope>NUCLEOTIDE SEQUENCE [LARGE SCALE GENOMIC DNA]</scope>
    <source>
        <strain evidence="2 3">BCCO 10_0856</strain>
    </source>
</reference>
<evidence type="ECO:0000313" key="3">
    <source>
        <dbReference type="Proteomes" id="UP001285521"/>
    </source>
</evidence>
<reference evidence="2 3" key="2">
    <citation type="submission" date="2023-11" db="EMBL/GenBank/DDBJ databases">
        <authorList>
            <person name="Lara A.C."/>
            <person name="Chronakova A."/>
        </authorList>
    </citation>
    <scope>NUCLEOTIDE SEQUENCE [LARGE SCALE GENOMIC DNA]</scope>
    <source>
        <strain evidence="2 3">BCCO 10_0856</strain>
    </source>
</reference>
<evidence type="ECO:0000259" key="1">
    <source>
        <dbReference type="Pfam" id="PF12867"/>
    </source>
</evidence>
<feature type="domain" description="DinB-like" evidence="1">
    <location>
        <begin position="90"/>
        <end position="234"/>
    </location>
</feature>
<gene>
    <name evidence="2" type="ORF">SK803_01715</name>
</gene>